<dbReference type="InterPro" id="IPR039146">
    <property type="entry name" value="GPANK1"/>
</dbReference>
<evidence type="ECO:0000313" key="3">
    <source>
        <dbReference type="EMBL" id="PON67714.1"/>
    </source>
</evidence>
<keyword evidence="1" id="KW-0732">Signal</keyword>
<protein>
    <submittedName>
        <fullName evidence="3">G-patch domain containing protein</fullName>
    </submittedName>
</protein>
<accession>A0A2P5D359</accession>
<feature type="signal peptide" evidence="1">
    <location>
        <begin position="1"/>
        <end position="15"/>
    </location>
</feature>
<organism evidence="3 4">
    <name type="scientific">Parasponia andersonii</name>
    <name type="common">Sponia andersonii</name>
    <dbReference type="NCBI Taxonomy" id="3476"/>
    <lineage>
        <taxon>Eukaryota</taxon>
        <taxon>Viridiplantae</taxon>
        <taxon>Streptophyta</taxon>
        <taxon>Embryophyta</taxon>
        <taxon>Tracheophyta</taxon>
        <taxon>Spermatophyta</taxon>
        <taxon>Magnoliopsida</taxon>
        <taxon>eudicotyledons</taxon>
        <taxon>Gunneridae</taxon>
        <taxon>Pentapetalae</taxon>
        <taxon>rosids</taxon>
        <taxon>fabids</taxon>
        <taxon>Rosales</taxon>
        <taxon>Cannabaceae</taxon>
        <taxon>Parasponia</taxon>
    </lineage>
</organism>
<name>A0A2P5D359_PARAD</name>
<feature type="chain" id="PRO_5015123919" evidence="1">
    <location>
        <begin position="16"/>
        <end position="86"/>
    </location>
</feature>
<reference evidence="4" key="1">
    <citation type="submission" date="2016-06" db="EMBL/GenBank/DDBJ databases">
        <title>Parallel loss of symbiosis genes in relatives of nitrogen-fixing non-legume Parasponia.</title>
        <authorList>
            <person name="Van Velzen R."/>
            <person name="Holmer R."/>
            <person name="Bu F."/>
            <person name="Rutten L."/>
            <person name="Van Zeijl A."/>
            <person name="Liu W."/>
            <person name="Santuari L."/>
            <person name="Cao Q."/>
            <person name="Sharma T."/>
            <person name="Shen D."/>
            <person name="Roswanjaya Y."/>
            <person name="Wardhani T."/>
            <person name="Kalhor M.S."/>
            <person name="Jansen J."/>
            <person name="Van den Hoogen J."/>
            <person name="Gungor B."/>
            <person name="Hartog M."/>
            <person name="Hontelez J."/>
            <person name="Verver J."/>
            <person name="Yang W.-C."/>
            <person name="Schijlen E."/>
            <person name="Repin R."/>
            <person name="Schilthuizen M."/>
            <person name="Schranz E."/>
            <person name="Heidstra R."/>
            <person name="Miyata K."/>
            <person name="Fedorova E."/>
            <person name="Kohlen W."/>
            <person name="Bisseling T."/>
            <person name="Smit S."/>
            <person name="Geurts R."/>
        </authorList>
    </citation>
    <scope>NUCLEOTIDE SEQUENCE [LARGE SCALE GENOMIC DNA]</scope>
    <source>
        <strain evidence="4">cv. WU1-14</strain>
    </source>
</reference>
<dbReference type="STRING" id="3476.A0A2P5D359"/>
<dbReference type="PROSITE" id="PS50174">
    <property type="entry name" value="G_PATCH"/>
    <property type="match status" value="1"/>
</dbReference>
<dbReference type="AlphaFoldDB" id="A0A2P5D359"/>
<dbReference type="PANTHER" id="PTHR20923">
    <property type="entry name" value="BAT4 PROTEIN-RELATED"/>
    <property type="match status" value="1"/>
</dbReference>
<dbReference type="Proteomes" id="UP000237105">
    <property type="component" value="Unassembled WGS sequence"/>
</dbReference>
<dbReference type="GO" id="GO:0003676">
    <property type="term" value="F:nucleic acid binding"/>
    <property type="evidence" value="ECO:0007669"/>
    <property type="project" value="InterPro"/>
</dbReference>
<evidence type="ECO:0000259" key="2">
    <source>
        <dbReference type="PROSITE" id="PS50174"/>
    </source>
</evidence>
<gene>
    <name evidence="3" type="ORF">PanWU01x14_101380</name>
</gene>
<evidence type="ECO:0000313" key="4">
    <source>
        <dbReference type="Proteomes" id="UP000237105"/>
    </source>
</evidence>
<feature type="domain" description="G-patch" evidence="2">
    <location>
        <begin position="49"/>
        <end position="86"/>
    </location>
</feature>
<dbReference type="InterPro" id="IPR000467">
    <property type="entry name" value="G_patch_dom"/>
</dbReference>
<comment type="caution">
    <text evidence="3">The sequence shown here is derived from an EMBL/GenBank/DDBJ whole genome shotgun (WGS) entry which is preliminary data.</text>
</comment>
<dbReference type="EMBL" id="JXTB01000069">
    <property type="protein sequence ID" value="PON67714.1"/>
    <property type="molecule type" value="Genomic_DNA"/>
</dbReference>
<keyword evidence="4" id="KW-1185">Reference proteome</keyword>
<dbReference type="Pfam" id="PF01585">
    <property type="entry name" value="G-patch"/>
    <property type="match status" value="1"/>
</dbReference>
<dbReference type="OrthoDB" id="21470at2759"/>
<evidence type="ECO:0000256" key="1">
    <source>
        <dbReference type="SAM" id="SignalP"/>
    </source>
</evidence>
<proteinExistence type="predicted"/>
<dbReference type="PANTHER" id="PTHR20923:SF1">
    <property type="entry name" value="G PATCH DOMAIN AND ANKYRIN REPEAT-CONTAINING PROTEIN 1"/>
    <property type="match status" value="1"/>
</dbReference>
<sequence>MVKFVIMFWAIFVNSILFGQKRVTFQPGRRGMGLLLSPSKGGTTVAIASSNIGFKLLKKHGGEEGTDLRISEQGMLEPVEAYWKNN</sequence>